<accession>A0A941DVL4</accession>
<comment type="caution">
    <text evidence="2">The sequence shown here is derived from an EMBL/GenBank/DDBJ whole genome shotgun (WGS) entry which is preliminary data.</text>
</comment>
<dbReference type="EMBL" id="JAGSOT010000057">
    <property type="protein sequence ID" value="MBR7797515.1"/>
    <property type="molecule type" value="Genomic_DNA"/>
</dbReference>
<dbReference type="InterPro" id="IPR016181">
    <property type="entry name" value="Acyl_CoA_acyltransferase"/>
</dbReference>
<dbReference type="PROSITE" id="PS51186">
    <property type="entry name" value="GNAT"/>
    <property type="match status" value="1"/>
</dbReference>
<dbReference type="GO" id="GO:0016747">
    <property type="term" value="F:acyltransferase activity, transferring groups other than amino-acyl groups"/>
    <property type="evidence" value="ECO:0007669"/>
    <property type="project" value="InterPro"/>
</dbReference>
<dbReference type="Proteomes" id="UP000675284">
    <property type="component" value="Unassembled WGS sequence"/>
</dbReference>
<dbReference type="AlphaFoldDB" id="A0A941DVL4"/>
<organism evidence="2 3">
    <name type="scientific">Virgibacillus salarius</name>
    <dbReference type="NCBI Taxonomy" id="447199"/>
    <lineage>
        <taxon>Bacteria</taxon>
        <taxon>Bacillati</taxon>
        <taxon>Bacillota</taxon>
        <taxon>Bacilli</taxon>
        <taxon>Bacillales</taxon>
        <taxon>Bacillaceae</taxon>
        <taxon>Virgibacillus</taxon>
    </lineage>
</organism>
<sequence length="156" mass="18131">MILNGGINVVKRSIEMCLFEEEDIKTVQEWFNDHEIQNRLEGMLPLMEWFNNIKENTQYFVWLTLECNQPVGIVMVEIEDDCTGSIALAVKPSLRNKGYGRLIIEKTMLLPDMQSIKRWYAGIEEDNVACLKCFESVGFALQHTQPDKHGFYLLIR</sequence>
<evidence type="ECO:0000259" key="1">
    <source>
        <dbReference type="PROSITE" id="PS51186"/>
    </source>
</evidence>
<dbReference type="EC" id="2.3.1.-" evidence="2"/>
<evidence type="ECO:0000313" key="2">
    <source>
        <dbReference type="EMBL" id="MBR7797515.1"/>
    </source>
</evidence>
<evidence type="ECO:0000313" key="3">
    <source>
        <dbReference type="Proteomes" id="UP000675284"/>
    </source>
</evidence>
<dbReference type="Pfam" id="PF00583">
    <property type="entry name" value="Acetyltransf_1"/>
    <property type="match status" value="1"/>
</dbReference>
<dbReference type="InterPro" id="IPR000182">
    <property type="entry name" value="GNAT_dom"/>
</dbReference>
<dbReference type="SUPFAM" id="SSF55729">
    <property type="entry name" value="Acyl-CoA N-acyltransferases (Nat)"/>
    <property type="match status" value="1"/>
</dbReference>
<protein>
    <submittedName>
        <fullName evidence="2">GNAT family N-acetyltransferase</fullName>
        <ecNumber evidence="2">2.3.1.-</ecNumber>
    </submittedName>
</protein>
<keyword evidence="3" id="KW-1185">Reference proteome</keyword>
<keyword evidence="2" id="KW-0808">Transferase</keyword>
<keyword evidence="2" id="KW-0012">Acyltransferase</keyword>
<gene>
    <name evidence="2" type="ORF">KCX74_15905</name>
</gene>
<name>A0A941DVL4_9BACI</name>
<feature type="domain" description="N-acetyltransferase" evidence="1">
    <location>
        <begin position="14"/>
        <end position="156"/>
    </location>
</feature>
<dbReference type="Gene3D" id="3.40.630.30">
    <property type="match status" value="1"/>
</dbReference>
<proteinExistence type="predicted"/>
<dbReference type="CDD" id="cd04301">
    <property type="entry name" value="NAT_SF"/>
    <property type="match status" value="1"/>
</dbReference>
<reference evidence="2" key="1">
    <citation type="submission" date="2021-04" db="EMBL/GenBank/DDBJ databases">
        <title>Isolation and polyphasic classification of algal microorganism.</title>
        <authorList>
            <person name="Wang S."/>
        </authorList>
    </citation>
    <scope>NUCLEOTIDE SEQUENCE</scope>
    <source>
        <strain evidence="2">720a</strain>
    </source>
</reference>